<evidence type="ECO:0000313" key="6">
    <source>
        <dbReference type="Proteomes" id="UP000245912"/>
    </source>
</evidence>
<dbReference type="InterPro" id="IPR050417">
    <property type="entry name" value="Sugar_Epim/Isomerase"/>
</dbReference>
<dbReference type="InterPro" id="IPR036237">
    <property type="entry name" value="Xyl_isomerase-like_sf"/>
</dbReference>
<dbReference type="Proteomes" id="UP000245912">
    <property type="component" value="Unassembled WGS sequence"/>
</dbReference>
<proteinExistence type="inferred from homology"/>
<dbReference type="GO" id="GO:0008903">
    <property type="term" value="F:hydroxypyruvate isomerase activity"/>
    <property type="evidence" value="ECO:0007669"/>
    <property type="project" value="TreeGrafter"/>
</dbReference>
<dbReference type="AlphaFoldDB" id="A0A2T8T9G6"/>
<dbReference type="RefSeq" id="WP_000943586.1">
    <property type="nucleotide sequence ID" value="NZ_JYRE01000033.1"/>
</dbReference>
<dbReference type="InterPro" id="IPR013022">
    <property type="entry name" value="Xyl_isomerase-like_TIM-brl"/>
</dbReference>
<protein>
    <submittedName>
        <fullName evidence="5">Hydroxypyruvate isomerase</fullName>
    </submittedName>
</protein>
<dbReference type="FunFam" id="3.20.20.150:FF:000007">
    <property type="entry name" value="Hydroxypyruvate isomerase"/>
    <property type="match status" value="1"/>
</dbReference>
<dbReference type="InterPro" id="IPR053398">
    <property type="entry name" value="HPT_OtnI_isomerases"/>
</dbReference>
<dbReference type="InterPro" id="IPR026040">
    <property type="entry name" value="HyI-like"/>
</dbReference>
<keyword evidence="5" id="KW-0670">Pyruvate</keyword>
<dbReference type="NCBIfam" id="NF043033">
    <property type="entry name" value="OxoTetrIsom"/>
    <property type="match status" value="1"/>
</dbReference>
<dbReference type="EMBL" id="QDLQ01000005">
    <property type="protein sequence ID" value="PVI98307.1"/>
    <property type="molecule type" value="Genomic_DNA"/>
</dbReference>
<evidence type="ECO:0000256" key="1">
    <source>
        <dbReference type="ARBA" id="ARBA00023235"/>
    </source>
</evidence>
<dbReference type="PIRSF" id="PIRSF006241">
    <property type="entry name" value="HyI"/>
    <property type="match status" value="1"/>
</dbReference>
<keyword evidence="1 2" id="KW-0413">Isomerase</keyword>
<comment type="caution">
    <text evidence="5">The sequence shown here is derived from an EMBL/GenBank/DDBJ whole genome shotgun (WGS) entry which is preliminary data.</text>
</comment>
<organism evidence="5 6">
    <name type="scientific">Salmonella enterica</name>
    <name type="common">Salmonella choleraesuis</name>
    <dbReference type="NCBI Taxonomy" id="28901"/>
    <lineage>
        <taxon>Bacteria</taxon>
        <taxon>Pseudomonadati</taxon>
        <taxon>Pseudomonadota</taxon>
        <taxon>Gammaproteobacteria</taxon>
        <taxon>Enterobacterales</taxon>
        <taxon>Enterobacteriaceae</taxon>
        <taxon>Salmonella</taxon>
    </lineage>
</organism>
<dbReference type="Pfam" id="PF01261">
    <property type="entry name" value="AP_endonuc_2"/>
    <property type="match status" value="1"/>
</dbReference>
<dbReference type="InterPro" id="IPR017643">
    <property type="entry name" value="Hydroxypyruvate_isomerase"/>
</dbReference>
<dbReference type="PANTHER" id="PTHR43489">
    <property type="entry name" value="ISOMERASE"/>
    <property type="match status" value="1"/>
</dbReference>
<dbReference type="Gene3D" id="3.20.20.150">
    <property type="entry name" value="Divalent-metal-dependent TIM barrel enzymes"/>
    <property type="match status" value="1"/>
</dbReference>
<dbReference type="PANTHER" id="PTHR43489:SF13">
    <property type="entry name" value="HYDROXYPYRUVATE ISOMERASE"/>
    <property type="match status" value="1"/>
</dbReference>
<evidence type="ECO:0000256" key="3">
    <source>
        <dbReference type="PIRSR" id="PIRSR006241-50"/>
    </source>
</evidence>
<comment type="similarity">
    <text evidence="2">Belongs to the hyi family.</text>
</comment>
<accession>A0A2T8T9G6</accession>
<dbReference type="NCBIfam" id="NF007444">
    <property type="entry name" value="PRK09997.1"/>
    <property type="match status" value="1"/>
</dbReference>
<feature type="active site" description="Proton donor/acceptor" evidence="3">
    <location>
        <position position="240"/>
    </location>
</feature>
<feature type="active site" description="Proton donor/acceptor" evidence="3">
    <location>
        <position position="143"/>
    </location>
</feature>
<gene>
    <name evidence="5" type="ORF">C4860_08380</name>
</gene>
<feature type="domain" description="Xylose isomerase-like TIM barrel" evidence="4">
    <location>
        <begin position="21"/>
        <end position="256"/>
    </location>
</feature>
<name>A0A2T8T9G6_SALER</name>
<evidence type="ECO:0000256" key="2">
    <source>
        <dbReference type="PIRNR" id="PIRNR006241"/>
    </source>
</evidence>
<dbReference type="GO" id="GO:0046487">
    <property type="term" value="P:glyoxylate metabolic process"/>
    <property type="evidence" value="ECO:0007669"/>
    <property type="project" value="TreeGrafter"/>
</dbReference>
<evidence type="ECO:0000259" key="4">
    <source>
        <dbReference type="Pfam" id="PF01261"/>
    </source>
</evidence>
<dbReference type="SUPFAM" id="SSF51658">
    <property type="entry name" value="Xylose isomerase-like"/>
    <property type="match status" value="1"/>
</dbReference>
<reference evidence="5 6" key="1">
    <citation type="submission" date="2018-04" db="EMBL/GenBank/DDBJ databases">
        <title>Serotype diversity and antimicrobial resistance among Salmonella enterica isolated from patients at an equine referral hospital.</title>
        <authorList>
            <person name="Leon I.M."/>
            <person name="Lawhon S.D."/>
            <person name="Norman K.N."/>
            <person name="Threadgill D.S."/>
            <person name="Ohta N."/>
            <person name="Vinasco J."/>
            <person name="Scott H.M."/>
        </authorList>
    </citation>
    <scope>NUCLEOTIDE SEQUENCE [LARGE SCALE GENOMIC DNA]</scope>
    <source>
        <strain evidence="5 6">235</strain>
    </source>
</reference>
<evidence type="ECO:0000313" key="5">
    <source>
        <dbReference type="EMBL" id="PVI98307.1"/>
    </source>
</evidence>
<sequence length="258" mass="29261">MLRFSANLSMLFTEYDFLERFDKAALSGFRGVEFMFPYDNDIEVLKRKLRDNNLEHTLHNLPAGDWAAGERGIACIPGREEEFRDGVAAAIRYARALGNKKINCLVGKTLSGFSATEIHDTLVENLRYAANMLAKEGILLLIEPINHFDMPGFHLTGTQQALALIKDIGSDNIKIQYDIYHMQRMEGELTQTMTAWADKIGHLQIADNPRRGEPGTGEINYDFIFNVIKQSDYDGWVGCEYKPLTTTEAGLSWINQYR</sequence>
<dbReference type="NCBIfam" id="TIGR03234">
    <property type="entry name" value="OH-pyruv-isom"/>
    <property type="match status" value="1"/>
</dbReference>